<evidence type="ECO:0000313" key="6">
    <source>
        <dbReference type="EMBL" id="GAA4173523.1"/>
    </source>
</evidence>
<dbReference type="PROSITE" id="PS00061">
    <property type="entry name" value="ADH_SHORT"/>
    <property type="match status" value="1"/>
</dbReference>
<accession>A0ABP7ZYN1</accession>
<sequence>MGVLDGRVAIITGGGNGIGAAISRYFSREGASLVINDLGTRPDGTGGDEGPAHRVADEITSGGGQAVADGGDIADAATGERLVKTAVDTYGKLDIVVNVAGILRDRMIFNLDEKDWDAVIRVHLRGHYSTVRPASAYWREQRNPDGHYRVINFTSASGLHGSPGQPNYAAAKMGIVGLTYSLAQGLARYGVTANAIAPGAATRLTATVPDSQRIGSTDNGDDDPQRSPNNIAPLAAYLASERSDWLSSRVLSASGYHVGLYNNPEEIAALDGTEPWSFDNLASSIESEFQPKADGLPYSMFASQVAHAAAK</sequence>
<proteinExistence type="inferred from homology"/>
<evidence type="ECO:0000313" key="7">
    <source>
        <dbReference type="Proteomes" id="UP001501079"/>
    </source>
</evidence>
<dbReference type="InterPro" id="IPR057326">
    <property type="entry name" value="KR_dom"/>
</dbReference>
<dbReference type="PANTHER" id="PTHR45024">
    <property type="entry name" value="DEHYDROGENASES, SHORT CHAIN"/>
    <property type="match status" value="1"/>
</dbReference>
<feature type="compositionally biased region" description="Polar residues" evidence="4">
    <location>
        <begin position="207"/>
        <end position="218"/>
    </location>
</feature>
<evidence type="ECO:0000256" key="1">
    <source>
        <dbReference type="ARBA" id="ARBA00006484"/>
    </source>
</evidence>
<dbReference type="InterPro" id="IPR036291">
    <property type="entry name" value="NAD(P)-bd_dom_sf"/>
</dbReference>
<evidence type="ECO:0000256" key="3">
    <source>
        <dbReference type="RuleBase" id="RU000363"/>
    </source>
</evidence>
<name>A0ABP7ZYN1_9MICO</name>
<feature type="region of interest" description="Disordered" evidence="4">
    <location>
        <begin position="207"/>
        <end position="229"/>
    </location>
</feature>
<comment type="caution">
    <text evidence="6">The sequence shown here is derived from an EMBL/GenBank/DDBJ whole genome shotgun (WGS) entry which is preliminary data.</text>
</comment>
<gene>
    <name evidence="6" type="ORF">GCM10022287_16070</name>
</gene>
<dbReference type="InterPro" id="IPR002347">
    <property type="entry name" value="SDR_fam"/>
</dbReference>
<dbReference type="SMART" id="SM00822">
    <property type="entry name" value="PKS_KR"/>
    <property type="match status" value="1"/>
</dbReference>
<evidence type="ECO:0000259" key="5">
    <source>
        <dbReference type="SMART" id="SM00822"/>
    </source>
</evidence>
<dbReference type="PRINTS" id="PR00080">
    <property type="entry name" value="SDRFAMILY"/>
</dbReference>
<evidence type="ECO:0000256" key="4">
    <source>
        <dbReference type="SAM" id="MobiDB-lite"/>
    </source>
</evidence>
<keyword evidence="2" id="KW-0560">Oxidoreductase</keyword>
<organism evidence="6 7">
    <name type="scientific">Gryllotalpicola koreensis</name>
    <dbReference type="NCBI Taxonomy" id="993086"/>
    <lineage>
        <taxon>Bacteria</taxon>
        <taxon>Bacillati</taxon>
        <taxon>Actinomycetota</taxon>
        <taxon>Actinomycetes</taxon>
        <taxon>Micrococcales</taxon>
        <taxon>Microbacteriaceae</taxon>
        <taxon>Gryllotalpicola</taxon>
    </lineage>
</organism>
<dbReference type="SUPFAM" id="SSF51735">
    <property type="entry name" value="NAD(P)-binding Rossmann-fold domains"/>
    <property type="match status" value="1"/>
</dbReference>
<dbReference type="InterPro" id="IPR020904">
    <property type="entry name" value="Sc_DH/Rdtase_CS"/>
</dbReference>
<evidence type="ECO:0000256" key="2">
    <source>
        <dbReference type="ARBA" id="ARBA00023002"/>
    </source>
</evidence>
<dbReference type="PRINTS" id="PR00081">
    <property type="entry name" value="GDHRDH"/>
</dbReference>
<comment type="similarity">
    <text evidence="1 3">Belongs to the short-chain dehydrogenases/reductases (SDR) family.</text>
</comment>
<dbReference type="EMBL" id="BAABBW010000002">
    <property type="protein sequence ID" value="GAA4173523.1"/>
    <property type="molecule type" value="Genomic_DNA"/>
</dbReference>
<reference evidence="7" key="1">
    <citation type="journal article" date="2019" name="Int. J. Syst. Evol. Microbiol.">
        <title>The Global Catalogue of Microorganisms (GCM) 10K type strain sequencing project: providing services to taxonomists for standard genome sequencing and annotation.</title>
        <authorList>
            <consortium name="The Broad Institute Genomics Platform"/>
            <consortium name="The Broad Institute Genome Sequencing Center for Infectious Disease"/>
            <person name="Wu L."/>
            <person name="Ma J."/>
        </authorList>
    </citation>
    <scope>NUCLEOTIDE SEQUENCE [LARGE SCALE GENOMIC DNA]</scope>
    <source>
        <strain evidence="7">JCM 17591</strain>
    </source>
</reference>
<keyword evidence="7" id="KW-1185">Reference proteome</keyword>
<feature type="domain" description="Ketoreductase" evidence="5">
    <location>
        <begin position="7"/>
        <end position="217"/>
    </location>
</feature>
<dbReference type="InterPro" id="IPR051687">
    <property type="entry name" value="Peroxisomal_Beta-Oxidation"/>
</dbReference>
<dbReference type="Proteomes" id="UP001501079">
    <property type="component" value="Unassembled WGS sequence"/>
</dbReference>
<dbReference type="Gene3D" id="3.40.50.720">
    <property type="entry name" value="NAD(P)-binding Rossmann-like Domain"/>
    <property type="match status" value="1"/>
</dbReference>
<protein>
    <submittedName>
        <fullName evidence="6">SDR family oxidoreductase</fullName>
    </submittedName>
</protein>
<dbReference type="RefSeq" id="WP_344753106.1">
    <property type="nucleotide sequence ID" value="NZ_BAABBW010000002.1"/>
</dbReference>
<dbReference type="Pfam" id="PF00106">
    <property type="entry name" value="adh_short"/>
    <property type="match status" value="1"/>
</dbReference>
<dbReference type="PANTHER" id="PTHR45024:SF2">
    <property type="entry name" value="SCP2 DOMAIN-CONTAINING PROTEIN"/>
    <property type="match status" value="1"/>
</dbReference>